<evidence type="ECO:0008006" key="4">
    <source>
        <dbReference type="Google" id="ProtNLM"/>
    </source>
</evidence>
<evidence type="ECO:0000313" key="3">
    <source>
        <dbReference type="Proteomes" id="UP000230790"/>
    </source>
</evidence>
<keyword evidence="1" id="KW-0472">Membrane</keyword>
<reference evidence="2 3" key="1">
    <citation type="submission" date="2017-11" db="EMBL/GenBank/DDBJ databases">
        <title>Evolution of Phototrophy in the Chloroflexi Phylum Driven by Horizontal Gene Transfer.</title>
        <authorList>
            <person name="Ward L.M."/>
            <person name="Hemp J."/>
            <person name="Shih P.M."/>
            <person name="Mcglynn S.E."/>
            <person name="Fischer W."/>
        </authorList>
    </citation>
    <scope>NUCLEOTIDE SEQUENCE [LARGE SCALE GENOMIC DNA]</scope>
    <source>
        <strain evidence="2">JP3_7</strain>
    </source>
</reference>
<feature type="transmembrane region" description="Helical" evidence="1">
    <location>
        <begin position="152"/>
        <end position="172"/>
    </location>
</feature>
<dbReference type="Pfam" id="PF04240">
    <property type="entry name" value="Caroten_synth"/>
    <property type="match status" value="1"/>
</dbReference>
<feature type="transmembrane region" description="Helical" evidence="1">
    <location>
        <begin position="119"/>
        <end position="140"/>
    </location>
</feature>
<organism evidence="2 3">
    <name type="scientific">Candidatus Thermofonsia Clade 3 bacterium</name>
    <dbReference type="NCBI Taxonomy" id="2364212"/>
    <lineage>
        <taxon>Bacteria</taxon>
        <taxon>Bacillati</taxon>
        <taxon>Chloroflexota</taxon>
        <taxon>Candidatus Thermofontia</taxon>
        <taxon>Candidatus Thermofonsia Clade 3</taxon>
    </lineage>
</organism>
<proteinExistence type="predicted"/>
<keyword evidence="1" id="KW-0812">Transmembrane</keyword>
<feature type="transmembrane region" description="Helical" evidence="1">
    <location>
        <begin position="20"/>
        <end position="40"/>
    </location>
</feature>
<comment type="caution">
    <text evidence="2">The sequence shown here is derived from an EMBL/GenBank/DDBJ whole genome shotgun (WGS) entry which is preliminary data.</text>
</comment>
<name>A0A2M8QAC0_9CHLR</name>
<evidence type="ECO:0000313" key="2">
    <source>
        <dbReference type="EMBL" id="PJF46758.1"/>
    </source>
</evidence>
<dbReference type="AlphaFoldDB" id="A0A2M8QAC0"/>
<dbReference type="InterPro" id="IPR007354">
    <property type="entry name" value="CruF-like"/>
</dbReference>
<keyword evidence="1" id="KW-1133">Transmembrane helix</keyword>
<protein>
    <recommendedName>
        <fullName evidence="4">Carotenoid biosynthesis protein</fullName>
    </recommendedName>
</protein>
<accession>A0A2M8QAC0</accession>
<dbReference type="EMBL" id="PGTN01000098">
    <property type="protein sequence ID" value="PJF46758.1"/>
    <property type="molecule type" value="Genomic_DNA"/>
</dbReference>
<sequence>MSSAQTQSLSGADAARVWHLSPILFALYLLSMPVYCLVRLSGQQALTGLSTAFTAISLFSFSLAHCSETRGIRHSSLMLLASFAIALTMEYLGSTYGLIFGNYDYTDNLGPKALGKVPIIIPVAWFMMLYPAWSVAEVLVARRRNARHDTAARHLVLPIVPIGIAALAMTAWDLSLDPRMVADGNWVWRDGGAYFGIPLSNYVGWFLTSALIYGAWHGIERSLLRWPKTERIAQTPPASHRSPLDFRLLPVWAYVVTWLGESLANALFWGGPAIAAAVFAGMGLFGGPALWTMLRMSRRVPPVA</sequence>
<dbReference type="PANTHER" id="PTHR39419:SF1">
    <property type="entry name" value="SLL0814 PROTEIN"/>
    <property type="match status" value="1"/>
</dbReference>
<feature type="transmembrane region" description="Helical" evidence="1">
    <location>
        <begin position="46"/>
        <end position="65"/>
    </location>
</feature>
<feature type="transmembrane region" description="Helical" evidence="1">
    <location>
        <begin position="274"/>
        <end position="294"/>
    </location>
</feature>
<dbReference type="PANTHER" id="PTHR39419">
    <property type="entry name" value="SLL0814 PROTEIN"/>
    <property type="match status" value="1"/>
</dbReference>
<dbReference type="Proteomes" id="UP000230790">
    <property type="component" value="Unassembled WGS sequence"/>
</dbReference>
<feature type="transmembrane region" description="Helical" evidence="1">
    <location>
        <begin position="77"/>
        <end position="99"/>
    </location>
</feature>
<feature type="transmembrane region" description="Helical" evidence="1">
    <location>
        <begin position="248"/>
        <end position="268"/>
    </location>
</feature>
<feature type="transmembrane region" description="Helical" evidence="1">
    <location>
        <begin position="192"/>
        <end position="216"/>
    </location>
</feature>
<gene>
    <name evidence="2" type="ORF">CUN48_12115</name>
</gene>
<evidence type="ECO:0000256" key="1">
    <source>
        <dbReference type="SAM" id="Phobius"/>
    </source>
</evidence>